<feature type="compositionally biased region" description="Polar residues" evidence="1">
    <location>
        <begin position="18"/>
        <end position="28"/>
    </location>
</feature>
<feature type="region of interest" description="Disordered" evidence="1">
    <location>
        <begin position="1"/>
        <end position="28"/>
    </location>
</feature>
<organism evidence="2 3">
    <name type="scientific">Tegillarca granosa</name>
    <name type="common">Malaysian cockle</name>
    <name type="synonym">Anadara granosa</name>
    <dbReference type="NCBI Taxonomy" id="220873"/>
    <lineage>
        <taxon>Eukaryota</taxon>
        <taxon>Metazoa</taxon>
        <taxon>Spiralia</taxon>
        <taxon>Lophotrochozoa</taxon>
        <taxon>Mollusca</taxon>
        <taxon>Bivalvia</taxon>
        <taxon>Autobranchia</taxon>
        <taxon>Pteriomorphia</taxon>
        <taxon>Arcoida</taxon>
        <taxon>Arcoidea</taxon>
        <taxon>Arcidae</taxon>
        <taxon>Tegillarca</taxon>
    </lineage>
</organism>
<reference evidence="2 3" key="1">
    <citation type="submission" date="2022-12" db="EMBL/GenBank/DDBJ databases">
        <title>Chromosome-level genome of Tegillarca granosa.</title>
        <authorList>
            <person name="Kim J."/>
        </authorList>
    </citation>
    <scope>NUCLEOTIDE SEQUENCE [LARGE SCALE GENOMIC DNA]</scope>
    <source>
        <strain evidence="2">Teg-2019</strain>
        <tissue evidence="2">Adductor muscle</tissue>
    </source>
</reference>
<proteinExistence type="predicted"/>
<dbReference type="PANTHER" id="PTHR11475">
    <property type="entry name" value="OXIDASE/PEROXIDASE"/>
    <property type="match status" value="1"/>
</dbReference>
<dbReference type="Gene3D" id="1.10.640.10">
    <property type="entry name" value="Haem peroxidase domain superfamily, animal type"/>
    <property type="match status" value="1"/>
</dbReference>
<dbReference type="EMBL" id="JARBDR010000342">
    <property type="protein sequence ID" value="KAJ8314396.1"/>
    <property type="molecule type" value="Genomic_DNA"/>
</dbReference>
<feature type="compositionally biased region" description="Basic and acidic residues" evidence="1">
    <location>
        <begin position="7"/>
        <end position="16"/>
    </location>
</feature>
<dbReference type="InterPro" id="IPR037120">
    <property type="entry name" value="Haem_peroxidase_sf_animal"/>
</dbReference>
<dbReference type="InterPro" id="IPR019791">
    <property type="entry name" value="Haem_peroxidase_animal"/>
</dbReference>
<dbReference type="Proteomes" id="UP001217089">
    <property type="component" value="Unassembled WGS sequence"/>
</dbReference>
<evidence type="ECO:0000256" key="1">
    <source>
        <dbReference type="SAM" id="MobiDB-lite"/>
    </source>
</evidence>
<comment type="caution">
    <text evidence="2">The sequence shown here is derived from an EMBL/GenBank/DDBJ whole genome shotgun (WGS) entry which is preliminary data.</text>
</comment>
<evidence type="ECO:0000313" key="2">
    <source>
        <dbReference type="EMBL" id="KAJ8314396.1"/>
    </source>
</evidence>
<dbReference type="PRINTS" id="PR00457">
    <property type="entry name" value="ANPEROXIDASE"/>
</dbReference>
<dbReference type="PROSITE" id="PS50292">
    <property type="entry name" value="PEROXIDASE_3"/>
    <property type="match status" value="1"/>
</dbReference>
<dbReference type="PANTHER" id="PTHR11475:SF134">
    <property type="entry name" value="LD42267P"/>
    <property type="match status" value="1"/>
</dbReference>
<dbReference type="CDD" id="cd09823">
    <property type="entry name" value="peroxinectin_like"/>
    <property type="match status" value="1"/>
</dbReference>
<dbReference type="SUPFAM" id="SSF48113">
    <property type="entry name" value="Heme-dependent peroxidases"/>
    <property type="match status" value="1"/>
</dbReference>
<dbReference type="InterPro" id="IPR010255">
    <property type="entry name" value="Haem_peroxidase_sf"/>
</dbReference>
<dbReference type="Pfam" id="PF03098">
    <property type="entry name" value="An_peroxidase"/>
    <property type="match status" value="1"/>
</dbReference>
<feature type="non-terminal residue" evidence="2">
    <location>
        <position position="1"/>
    </location>
</feature>
<keyword evidence="3" id="KW-1185">Reference proteome</keyword>
<sequence length="635" mass="72997">TVNPRFDLNRNNRLNDIHSGSNRRTQQSGIEPYSSIYMLANFHQEDTKVQNMRTSAYANLQASKDLMGRPFEVYSKDIRVREGFQEAFNCTDNPLVTCNTRSRFRTLDGSCNNIKNPRWGMSFTPQARYLAPEYDDGFDSPRTKSVIRGRNLPSARLVSNAVLRDRRGETKLSSKHTMMLMSWGQFLDHDLTFTPTPSDCFPISIPRNDPHFSNRRVPKTCMHLIRSSPSLENPCVPGPRQQVNQLTSFIDASNVYGSTKKESDALRSFRGGDKRVNEVPHLGAMHIAFLRYHNLIAERLAKLNRHWNDERIFQETRRIIGALLQKITYEEYLPIILNHEERNKYCLNPSLSCGYDPRVNPSIKNSFSTAALRIGHSMIGPFQGYFKRNYRTLENRTKVELTMNKPHFVVNQNGARLSDLMRWVCSSKSAKTDSFLEPAVRNNLFLDSEGESLDLGALNIQRGRDHGLPSYVKWRQFCGLSRVYGFQDLPDHTYEAIANLRSVYSNVNDIDLYAGALSETPLPNSQVGPTFSCILGNQFHDLKIGDRYWFESTHPDIGFSKQQIQAIKRVHLSKIVCETMGSMRVQRNIFTLLSYVNMPVLCKRLPDLDLSSWKYPSSNSNYNWKPSSNDYYWES</sequence>
<evidence type="ECO:0008006" key="4">
    <source>
        <dbReference type="Google" id="ProtNLM"/>
    </source>
</evidence>
<protein>
    <recommendedName>
        <fullName evidence="4">Peroxidase</fullName>
    </recommendedName>
</protein>
<evidence type="ECO:0000313" key="3">
    <source>
        <dbReference type="Proteomes" id="UP001217089"/>
    </source>
</evidence>
<accession>A0ABQ9FDW0</accession>
<gene>
    <name evidence="2" type="ORF">KUTeg_008957</name>
</gene>
<name>A0ABQ9FDW0_TEGGR</name>